<feature type="binding site" evidence="9">
    <location>
        <position position="385"/>
    </location>
    <ligand>
        <name>ATP</name>
        <dbReference type="ChEBI" id="CHEBI:30616"/>
    </ligand>
</feature>
<dbReference type="GO" id="GO:0006422">
    <property type="term" value="P:aspartyl-tRNA aminoacylation"/>
    <property type="evidence" value="ECO:0007669"/>
    <property type="project" value="UniProtKB-UniRule"/>
</dbReference>
<evidence type="ECO:0000256" key="6">
    <source>
        <dbReference type="ARBA" id="ARBA00022840"/>
    </source>
</evidence>
<feature type="binding site" evidence="9">
    <location>
        <begin position="237"/>
        <end position="239"/>
    </location>
    <ligand>
        <name>ATP</name>
        <dbReference type="ChEBI" id="CHEBI:30616"/>
    </ligand>
</feature>
<dbReference type="Gene3D" id="3.30.930.10">
    <property type="entry name" value="Bira Bifunctional Protein, Domain 2"/>
    <property type="match status" value="1"/>
</dbReference>
<accession>A0A934KEI9</accession>
<organism evidence="11 12">
    <name type="scientific">Candidatus Nephthysia bennettiae</name>
    <dbReference type="NCBI Taxonomy" id="3127016"/>
    <lineage>
        <taxon>Bacteria</taxon>
        <taxon>Bacillati</taxon>
        <taxon>Candidatus Dormiibacterota</taxon>
        <taxon>Candidatus Dormibacteria</taxon>
        <taxon>Candidatus Dormibacterales</taxon>
        <taxon>Candidatus Dormibacteraceae</taxon>
        <taxon>Candidatus Nephthysia</taxon>
    </lineage>
</organism>
<dbReference type="GO" id="GO:0005524">
    <property type="term" value="F:ATP binding"/>
    <property type="evidence" value="ECO:0007669"/>
    <property type="project" value="UniProtKB-UniRule"/>
</dbReference>
<dbReference type="Pfam" id="PF00152">
    <property type="entry name" value="tRNA-synt_2"/>
    <property type="match status" value="1"/>
</dbReference>
<dbReference type="SUPFAM" id="SSF55681">
    <property type="entry name" value="Class II aaRS and biotin synthetases"/>
    <property type="match status" value="1"/>
</dbReference>
<evidence type="ECO:0000256" key="2">
    <source>
        <dbReference type="ARBA" id="ARBA00005312"/>
    </source>
</evidence>
<dbReference type="PROSITE" id="PS50862">
    <property type="entry name" value="AA_TRNA_LIGASE_II"/>
    <property type="match status" value="1"/>
</dbReference>
<evidence type="ECO:0000256" key="9">
    <source>
        <dbReference type="HAMAP-Rule" id="MF_02075"/>
    </source>
</evidence>
<proteinExistence type="inferred from homology"/>
<comment type="function">
    <text evidence="9">Aspartyl-tRNA synthetase with relaxed tRNA specificity since it is able to aspartylate not only its cognate tRNA(Asp) but also tRNA(Asn). Reaction proceeds in two steps: L-aspartate is first activated by ATP to form Asp-AMP and then transferred to the acceptor end of tRNA(Asp/Asn).</text>
</comment>
<dbReference type="PRINTS" id="PR01042">
    <property type="entry name" value="TRNASYNTHASP"/>
</dbReference>
<keyword evidence="3 9" id="KW-0963">Cytoplasm</keyword>
<keyword evidence="8 9" id="KW-0030">Aminoacyl-tRNA synthetase</keyword>
<evidence type="ECO:0000256" key="1">
    <source>
        <dbReference type="ARBA" id="ARBA00004496"/>
    </source>
</evidence>
<evidence type="ECO:0000256" key="8">
    <source>
        <dbReference type="ARBA" id="ARBA00023146"/>
    </source>
</evidence>
<comment type="caution">
    <text evidence="11">The sequence shown here is derived from an EMBL/GenBank/DDBJ whole genome shotgun (WGS) entry which is preliminary data.</text>
</comment>
<evidence type="ECO:0000256" key="4">
    <source>
        <dbReference type="ARBA" id="ARBA00022598"/>
    </source>
</evidence>
<dbReference type="Gene3D" id="2.40.50.140">
    <property type="entry name" value="Nucleic acid-binding proteins"/>
    <property type="match status" value="1"/>
</dbReference>
<dbReference type="GO" id="GO:0050560">
    <property type="term" value="F:aspartate-tRNA(Asn) ligase activity"/>
    <property type="evidence" value="ECO:0007669"/>
    <property type="project" value="UniProtKB-EC"/>
</dbReference>
<dbReference type="SUPFAM" id="SSF50249">
    <property type="entry name" value="Nucleic acid-binding proteins"/>
    <property type="match status" value="1"/>
</dbReference>
<comment type="caution">
    <text evidence="9">Lacks conserved residue(s) required for the propagation of feature annotation.</text>
</comment>
<keyword evidence="7 9" id="KW-0648">Protein biosynthesis</keyword>
<dbReference type="AlphaFoldDB" id="A0A934KEI9"/>
<feature type="domain" description="Aminoacyl-transfer RNA synthetases class-II family profile" evidence="10">
    <location>
        <begin position="171"/>
        <end position="462"/>
    </location>
</feature>
<comment type="similarity">
    <text evidence="2 9">Belongs to the class-II aminoacyl-tRNA synthetase family. Type 2 subfamily.</text>
</comment>
<comment type="catalytic activity">
    <reaction evidence="9">
        <text>tRNA(Asx) + L-aspartate + ATP = L-aspartyl-tRNA(Asx) + AMP + diphosphate</text>
        <dbReference type="Rhea" id="RHEA:18349"/>
        <dbReference type="Rhea" id="RHEA-COMP:9710"/>
        <dbReference type="Rhea" id="RHEA-COMP:9711"/>
        <dbReference type="ChEBI" id="CHEBI:29991"/>
        <dbReference type="ChEBI" id="CHEBI:30616"/>
        <dbReference type="ChEBI" id="CHEBI:33019"/>
        <dbReference type="ChEBI" id="CHEBI:78442"/>
        <dbReference type="ChEBI" id="CHEBI:78516"/>
        <dbReference type="ChEBI" id="CHEBI:456215"/>
        <dbReference type="EC" id="6.1.1.23"/>
    </reaction>
</comment>
<sequence length="462" mass="51682">MRGFETATGPLGRASAWLGRSKGLEVTEKVDRTWTVDLDSHVGESVLLRGWLHNFRRLSRVSFVILRDGRGLAQVVVDDPAVIEQLETTNRESVLEVRGTVAAEPQAPGGIEVREAQIEVLVPALEPPPVDLYRPVMNAQLPTILDHAPVTLRHPQRRLYFRLAHAAVAGFRSLLESRQFVEIQTPKLVGSATEGGANVFRVDYFGRPAYLAQSPQFYKQIMVGVYERVFEVGPVFRAEPHDTPRHINEYVSLDMEMGFIEDHTTVMAMLRDVIDAMLGEMGKRYSAELVAASIQLPAVPATIPAVHFTEAQRLISAATGEDLTGELDLAPSHETWLGEWALRDHGSEFLFVTGFPMVKRPFYTHPDPARPEYANGFDLLFRGLELVTGGQRLHRYEDYVAALQTRGMTSDGFQSYLEAFRYGMPPHGGFAIGLERLIARLVGARNIRETTLFPRDLNRLEP</sequence>
<comment type="subunit">
    <text evidence="9">Homodimer.</text>
</comment>
<feature type="region of interest" description="Aspartate" evidence="9">
    <location>
        <begin position="216"/>
        <end position="219"/>
    </location>
</feature>
<reference evidence="11" key="1">
    <citation type="submission" date="2020-10" db="EMBL/GenBank/DDBJ databases">
        <title>Ca. Dormibacterota MAGs.</title>
        <authorList>
            <person name="Montgomery K."/>
        </authorList>
    </citation>
    <scope>NUCLEOTIDE SEQUENCE [LARGE SCALE GENOMIC DNA]</scope>
    <source>
        <strain evidence="11">SC8812_S17_10</strain>
    </source>
</reference>
<feature type="binding site" evidence="9">
    <location>
        <position position="388"/>
    </location>
    <ligand>
        <name>L-aspartate</name>
        <dbReference type="ChEBI" id="CHEBI:29991"/>
    </ligand>
</feature>
<gene>
    <name evidence="9 11" type="primary">aspS</name>
    <name evidence="11" type="ORF">JF922_25985</name>
</gene>
<comment type="subcellular location">
    <subcellularLocation>
        <location evidence="1 9">Cytoplasm</location>
    </subcellularLocation>
</comment>
<dbReference type="InterPro" id="IPR004523">
    <property type="entry name" value="Asp-tRNA_synthase_2"/>
</dbReference>
<evidence type="ECO:0000259" key="10">
    <source>
        <dbReference type="PROSITE" id="PS50862"/>
    </source>
</evidence>
<dbReference type="InterPro" id="IPR004365">
    <property type="entry name" value="NA-bd_OB_tRNA"/>
</dbReference>
<keyword evidence="12" id="KW-1185">Reference proteome</keyword>
<feature type="binding site" evidence="9">
    <location>
        <position position="237"/>
    </location>
    <ligand>
        <name>L-aspartate</name>
        <dbReference type="ChEBI" id="CHEBI:29991"/>
    </ligand>
</feature>
<evidence type="ECO:0000256" key="7">
    <source>
        <dbReference type="ARBA" id="ARBA00022917"/>
    </source>
</evidence>
<dbReference type="PANTHER" id="PTHR43450:SF1">
    <property type="entry name" value="ASPARTATE--TRNA LIGASE, CYTOPLASMIC"/>
    <property type="match status" value="1"/>
</dbReference>
<keyword evidence="5 9" id="KW-0547">Nucleotide-binding</keyword>
<dbReference type="NCBIfam" id="NF003483">
    <property type="entry name" value="PRK05159.1"/>
    <property type="match status" value="1"/>
</dbReference>
<dbReference type="InterPro" id="IPR006195">
    <property type="entry name" value="aa-tRNA-synth_II"/>
</dbReference>
<evidence type="ECO:0000313" key="12">
    <source>
        <dbReference type="Proteomes" id="UP000612893"/>
    </source>
</evidence>
<dbReference type="InterPro" id="IPR012340">
    <property type="entry name" value="NA-bd_OB-fold"/>
</dbReference>
<dbReference type="Proteomes" id="UP000612893">
    <property type="component" value="Unassembled WGS sequence"/>
</dbReference>
<evidence type="ECO:0000256" key="5">
    <source>
        <dbReference type="ARBA" id="ARBA00022741"/>
    </source>
</evidence>
<feature type="site" description="Important for tRNA non-discrimination" evidence="9">
    <location>
        <position position="108"/>
    </location>
</feature>
<name>A0A934KEI9_9BACT</name>
<protein>
    <recommendedName>
        <fullName evidence="9">Aspartate--tRNA(Asp/Asn) ligase</fullName>
        <ecNumber evidence="9">6.1.1.23</ecNumber>
    </recommendedName>
    <alternativeName>
        <fullName evidence="9">Aspartyl-tRNA synthetase</fullName>
        <shortName evidence="9">AspRS</shortName>
    </alternativeName>
    <alternativeName>
        <fullName evidence="9">Non-discriminating aspartyl-tRNA synthetase</fullName>
        <shortName evidence="9">ND-AspRS</shortName>
    </alternativeName>
</protein>
<dbReference type="PANTHER" id="PTHR43450">
    <property type="entry name" value="ASPARTYL-TRNA SYNTHETASE"/>
    <property type="match status" value="1"/>
</dbReference>
<dbReference type="GO" id="GO:0004815">
    <property type="term" value="F:aspartate-tRNA ligase activity"/>
    <property type="evidence" value="ECO:0007669"/>
    <property type="project" value="UniProtKB-UniRule"/>
</dbReference>
<dbReference type="InterPro" id="IPR004364">
    <property type="entry name" value="Aa-tRNA-synt_II"/>
</dbReference>
<keyword evidence="6 9" id="KW-0067">ATP-binding</keyword>
<feature type="binding site" evidence="9">
    <location>
        <position position="392"/>
    </location>
    <ligand>
        <name>L-aspartate</name>
        <dbReference type="ChEBI" id="CHEBI:29991"/>
    </ligand>
</feature>
<evidence type="ECO:0000313" key="11">
    <source>
        <dbReference type="EMBL" id="MBJ7601513.1"/>
    </source>
</evidence>
<dbReference type="Pfam" id="PF01336">
    <property type="entry name" value="tRNA_anti-codon"/>
    <property type="match status" value="1"/>
</dbReference>
<dbReference type="HAMAP" id="MF_02075">
    <property type="entry name" value="Asp_tRNA_synth_type2"/>
    <property type="match status" value="1"/>
</dbReference>
<dbReference type="EMBL" id="JAEKNR010000249">
    <property type="protein sequence ID" value="MBJ7601513.1"/>
    <property type="molecule type" value="Genomic_DNA"/>
</dbReference>
<dbReference type="InterPro" id="IPR045864">
    <property type="entry name" value="aa-tRNA-synth_II/BPL/LPL"/>
</dbReference>
<keyword evidence="4 9" id="KW-0436">Ligase</keyword>
<feature type="binding site" evidence="9">
    <location>
        <begin position="433"/>
        <end position="436"/>
    </location>
    <ligand>
        <name>ATP</name>
        <dbReference type="ChEBI" id="CHEBI:30616"/>
    </ligand>
</feature>
<feature type="binding site" evidence="9">
    <location>
        <position position="194"/>
    </location>
    <ligand>
        <name>L-aspartate</name>
        <dbReference type="ChEBI" id="CHEBI:29991"/>
    </ligand>
</feature>
<dbReference type="GO" id="GO:0017101">
    <property type="term" value="C:aminoacyl-tRNA synthetase multienzyme complex"/>
    <property type="evidence" value="ECO:0007669"/>
    <property type="project" value="TreeGrafter"/>
</dbReference>
<dbReference type="GO" id="GO:0003723">
    <property type="term" value="F:RNA binding"/>
    <property type="evidence" value="ECO:0007669"/>
    <property type="project" value="TreeGrafter"/>
</dbReference>
<dbReference type="GO" id="GO:0005829">
    <property type="term" value="C:cytosol"/>
    <property type="evidence" value="ECO:0007669"/>
    <property type="project" value="TreeGrafter"/>
</dbReference>
<dbReference type="EC" id="6.1.1.23" evidence="9"/>
<dbReference type="InterPro" id="IPR002312">
    <property type="entry name" value="Asp/Asn-tRNA-synth_IIb"/>
</dbReference>
<dbReference type="NCBIfam" id="TIGR00458">
    <property type="entry name" value="aspS_nondisc"/>
    <property type="match status" value="1"/>
</dbReference>
<evidence type="ECO:0000256" key="3">
    <source>
        <dbReference type="ARBA" id="ARBA00022490"/>
    </source>
</evidence>